<dbReference type="AlphaFoldDB" id="A0A6G0WI95"/>
<reference evidence="2 3" key="1">
    <citation type="submission" date="2019-07" db="EMBL/GenBank/DDBJ databases">
        <title>Genomics analysis of Aphanomyces spp. identifies a new class of oomycete effector associated with host adaptation.</title>
        <authorList>
            <person name="Gaulin E."/>
        </authorList>
    </citation>
    <scope>NUCLEOTIDE SEQUENCE [LARGE SCALE GENOMIC DNA]</scope>
    <source>
        <strain evidence="2 3">ATCC 201684</strain>
    </source>
</reference>
<feature type="region of interest" description="Disordered" evidence="1">
    <location>
        <begin position="33"/>
        <end position="56"/>
    </location>
</feature>
<accession>A0A6G0WI95</accession>
<protein>
    <submittedName>
        <fullName evidence="2">Uncharacterized protein</fullName>
    </submittedName>
</protein>
<name>A0A6G0WI95_9STRA</name>
<proteinExistence type="predicted"/>
<evidence type="ECO:0000256" key="1">
    <source>
        <dbReference type="SAM" id="MobiDB-lite"/>
    </source>
</evidence>
<comment type="caution">
    <text evidence="2">The sequence shown here is derived from an EMBL/GenBank/DDBJ whole genome shotgun (WGS) entry which is preliminary data.</text>
</comment>
<gene>
    <name evidence="2" type="ORF">Ae201684_014905</name>
</gene>
<feature type="compositionally biased region" description="Basic and acidic residues" evidence="1">
    <location>
        <begin position="1"/>
        <end position="15"/>
    </location>
</feature>
<organism evidence="2 3">
    <name type="scientific">Aphanomyces euteiches</name>
    <dbReference type="NCBI Taxonomy" id="100861"/>
    <lineage>
        <taxon>Eukaryota</taxon>
        <taxon>Sar</taxon>
        <taxon>Stramenopiles</taxon>
        <taxon>Oomycota</taxon>
        <taxon>Saprolegniomycetes</taxon>
        <taxon>Saprolegniales</taxon>
        <taxon>Verrucalvaceae</taxon>
        <taxon>Aphanomyces</taxon>
    </lineage>
</organism>
<evidence type="ECO:0000313" key="2">
    <source>
        <dbReference type="EMBL" id="KAF0726913.1"/>
    </source>
</evidence>
<feature type="compositionally biased region" description="Acidic residues" evidence="1">
    <location>
        <begin position="37"/>
        <end position="56"/>
    </location>
</feature>
<evidence type="ECO:0000313" key="3">
    <source>
        <dbReference type="Proteomes" id="UP000481153"/>
    </source>
</evidence>
<dbReference type="EMBL" id="VJMJ01000204">
    <property type="protein sequence ID" value="KAF0726913.1"/>
    <property type="molecule type" value="Genomic_DNA"/>
</dbReference>
<dbReference type="Proteomes" id="UP000481153">
    <property type="component" value="Unassembled WGS sequence"/>
</dbReference>
<feature type="region of interest" description="Disordered" evidence="1">
    <location>
        <begin position="1"/>
        <end position="20"/>
    </location>
</feature>
<sequence length="106" mass="11864">MYRESRLSSEYDRDSSLSTSLTPADFAQMQHLLPTNDDNDAYENDLGYDDDDEEDDQFNQSLVSNTSYASDSSQFFLGYGESQQSPSTSSTPIVVFATDRGNNYAL</sequence>
<dbReference type="VEuPathDB" id="FungiDB:AeMF1_021078"/>
<keyword evidence="3" id="KW-1185">Reference proteome</keyword>